<evidence type="ECO:0000256" key="2">
    <source>
        <dbReference type="ARBA" id="ARBA00022964"/>
    </source>
</evidence>
<evidence type="ECO:0000256" key="3">
    <source>
        <dbReference type="ARBA" id="ARBA00023002"/>
    </source>
</evidence>
<name>A0A127KLH9_9CAUD</name>
<dbReference type="GeneID" id="29124033"/>
<reference evidence="5 6" key="1">
    <citation type="submission" date="2016-01" db="EMBL/GenBank/DDBJ databases">
        <title>The genomic content and context of auxiliary metabolic genes in marine cyanophages.</title>
        <authorList>
            <person name="Marston M.F."/>
            <person name="Martiny J.B.H."/>
            <person name="Crummett L.T."/>
        </authorList>
    </citation>
    <scope>NUCLEOTIDE SEQUENCE [LARGE SCALE GENOMIC DNA]</scope>
    <source>
        <strain evidence="5">RW_29_0704</strain>
    </source>
</reference>
<evidence type="ECO:0000256" key="1">
    <source>
        <dbReference type="ARBA" id="ARBA00001961"/>
    </source>
</evidence>
<evidence type="ECO:0000313" key="5">
    <source>
        <dbReference type="EMBL" id="AMO42811.1"/>
    </source>
</evidence>
<evidence type="ECO:0000313" key="6">
    <source>
        <dbReference type="Proteomes" id="UP000201797"/>
    </source>
</evidence>
<dbReference type="SMART" id="SM00702">
    <property type="entry name" value="P4Hc"/>
    <property type="match status" value="1"/>
</dbReference>
<keyword evidence="2" id="KW-0223">Dioxygenase</keyword>
<dbReference type="SUPFAM" id="SSF51197">
    <property type="entry name" value="Clavaminate synthase-like"/>
    <property type="match status" value="1"/>
</dbReference>
<protein>
    <recommendedName>
        <fullName evidence="4">Prolyl 4-hydroxylase alpha subunit domain-containing protein</fullName>
    </recommendedName>
</protein>
<dbReference type="GO" id="GO:0016705">
    <property type="term" value="F:oxidoreductase activity, acting on paired donors, with incorporation or reduction of molecular oxygen"/>
    <property type="evidence" value="ECO:0007669"/>
    <property type="project" value="InterPro"/>
</dbReference>
<dbReference type="EMBL" id="KU594605">
    <property type="protein sequence ID" value="AMO42811.1"/>
    <property type="molecule type" value="Genomic_DNA"/>
</dbReference>
<dbReference type="KEGG" id="vg:29124033"/>
<keyword evidence="3" id="KW-0560">Oxidoreductase</keyword>
<feature type="domain" description="Prolyl 4-hydroxylase alpha subunit" evidence="4">
    <location>
        <begin position="2"/>
        <end position="153"/>
    </location>
</feature>
<dbReference type="RefSeq" id="YP_009302110.1">
    <property type="nucleotide sequence ID" value="NC_031242.1"/>
</dbReference>
<dbReference type="InterPro" id="IPR006620">
    <property type="entry name" value="Pro_4_hyd_alph"/>
</dbReference>
<dbReference type="Proteomes" id="UP000201797">
    <property type="component" value="Segment"/>
</dbReference>
<dbReference type="GO" id="GO:0005506">
    <property type="term" value="F:iron ion binding"/>
    <property type="evidence" value="ECO:0007669"/>
    <property type="project" value="InterPro"/>
</dbReference>
<evidence type="ECO:0000259" key="4">
    <source>
        <dbReference type="SMART" id="SM00702"/>
    </source>
</evidence>
<proteinExistence type="predicted"/>
<dbReference type="InterPro" id="IPR044862">
    <property type="entry name" value="Pro_4_hyd_alph_FE2OG_OXY"/>
</dbReference>
<organism evidence="5 6">
    <name type="scientific">Cyanophage S-RIM50</name>
    <dbReference type="NCBI Taxonomy" id="687803"/>
    <lineage>
        <taxon>Viruses</taxon>
        <taxon>Duplodnaviria</taxon>
        <taxon>Heunggongvirae</taxon>
        <taxon>Uroviricota</taxon>
        <taxon>Caudoviricetes</taxon>
        <taxon>Pantevenvirales</taxon>
        <taxon>Kyanoviridae</taxon>
        <taxon>Neptunevirus</taxon>
        <taxon>Neptunevirus srim50</taxon>
    </lineage>
</organism>
<keyword evidence="6" id="KW-1185">Reference proteome</keyword>
<gene>
    <name evidence="5" type="ORF">R290704_029</name>
</gene>
<dbReference type="Pfam" id="PF13640">
    <property type="entry name" value="2OG-FeII_Oxy_3"/>
    <property type="match status" value="1"/>
</dbReference>
<sequence>MKSIYIEHDFLSEDECNAIIAFYEAFSHKSFHYRDNNSFPIGLKDFSELDEIHDRVLNRVAKIGQKKYVLDNHEVVKWPPKSKMSMHKDFDYDEWSAIVYLNNNYFGGRTLFENGIEVKPQKGTLIAFNGCNLSHGVSEILNGDRYTLAYWIKEHE</sequence>
<dbReference type="Gene3D" id="2.60.120.620">
    <property type="entry name" value="q2cbj1_9rhob like domain"/>
    <property type="match status" value="1"/>
</dbReference>
<dbReference type="GO" id="GO:0031418">
    <property type="term" value="F:L-ascorbic acid binding"/>
    <property type="evidence" value="ECO:0007669"/>
    <property type="project" value="InterPro"/>
</dbReference>
<comment type="cofactor">
    <cofactor evidence="1">
        <name>L-ascorbate</name>
        <dbReference type="ChEBI" id="CHEBI:38290"/>
    </cofactor>
</comment>
<accession>A0A127KLH9</accession>
<dbReference type="OrthoDB" id="22789at10239"/>
<dbReference type="GO" id="GO:0051213">
    <property type="term" value="F:dioxygenase activity"/>
    <property type="evidence" value="ECO:0007669"/>
    <property type="project" value="UniProtKB-KW"/>
</dbReference>